<evidence type="ECO:0000256" key="1">
    <source>
        <dbReference type="SAM" id="Phobius"/>
    </source>
</evidence>
<gene>
    <name evidence="3" type="ORF">WH52_12280</name>
</gene>
<feature type="transmembrane region" description="Helical" evidence="1">
    <location>
        <begin position="44"/>
        <end position="64"/>
    </location>
</feature>
<reference evidence="3 4" key="1">
    <citation type="submission" date="2015-03" db="EMBL/GenBank/DDBJ databases">
        <title>Genome sequence of Tenacibaculum sp. S2-2, isolated from intestinal microbiota of sea cucumber, Apostichopus japonicas.</title>
        <authorList>
            <person name="Shao Z."/>
            <person name="Wang L."/>
            <person name="Li X."/>
        </authorList>
    </citation>
    <scope>NUCLEOTIDE SEQUENCE [LARGE SCALE GENOMIC DNA]</scope>
    <source>
        <strain evidence="3 4">S2-2</strain>
    </source>
</reference>
<feature type="domain" description="Signal transduction histidine kinase internal region" evidence="2">
    <location>
        <begin position="171"/>
        <end position="249"/>
    </location>
</feature>
<dbReference type="InParanoid" id="A0A1Y2P9V8"/>
<feature type="transmembrane region" description="Helical" evidence="1">
    <location>
        <begin position="130"/>
        <end position="147"/>
    </location>
</feature>
<keyword evidence="1" id="KW-1133">Transmembrane helix</keyword>
<protein>
    <recommendedName>
        <fullName evidence="2">Signal transduction histidine kinase internal region domain-containing protein</fullName>
    </recommendedName>
</protein>
<keyword evidence="1" id="KW-0812">Transmembrane</keyword>
<proteinExistence type="predicted"/>
<dbReference type="InterPro" id="IPR050640">
    <property type="entry name" value="Bact_2-comp_sensor_kinase"/>
</dbReference>
<dbReference type="OrthoDB" id="9809908at2"/>
<keyword evidence="4" id="KW-1185">Reference proteome</keyword>
<dbReference type="Proteomes" id="UP000194221">
    <property type="component" value="Unassembled WGS sequence"/>
</dbReference>
<keyword evidence="1" id="KW-0472">Membrane</keyword>
<dbReference type="FunCoup" id="A0A1Y2P9V8">
    <property type="interactions" value="16"/>
</dbReference>
<dbReference type="EMBL" id="LAPZ01000013">
    <property type="protein sequence ID" value="OSY87233.1"/>
    <property type="molecule type" value="Genomic_DNA"/>
</dbReference>
<accession>A0A1Y2P9V8</accession>
<dbReference type="GO" id="GO:0000155">
    <property type="term" value="F:phosphorelay sensor kinase activity"/>
    <property type="evidence" value="ECO:0007669"/>
    <property type="project" value="InterPro"/>
</dbReference>
<comment type="caution">
    <text evidence="3">The sequence shown here is derived from an EMBL/GenBank/DDBJ whole genome shotgun (WGS) entry which is preliminary data.</text>
</comment>
<name>A0A1Y2P9V8_9FLAO</name>
<dbReference type="SUPFAM" id="SSF55874">
    <property type="entry name" value="ATPase domain of HSP90 chaperone/DNA topoisomerase II/histidine kinase"/>
    <property type="match status" value="1"/>
</dbReference>
<dbReference type="GO" id="GO:0016020">
    <property type="term" value="C:membrane"/>
    <property type="evidence" value="ECO:0007669"/>
    <property type="project" value="InterPro"/>
</dbReference>
<evidence type="ECO:0000313" key="3">
    <source>
        <dbReference type="EMBL" id="OSY87233.1"/>
    </source>
</evidence>
<organism evidence="3 4">
    <name type="scientific">Tenacibaculum holothuriorum</name>
    <dbReference type="NCBI Taxonomy" id="1635173"/>
    <lineage>
        <taxon>Bacteria</taxon>
        <taxon>Pseudomonadati</taxon>
        <taxon>Bacteroidota</taxon>
        <taxon>Flavobacteriia</taxon>
        <taxon>Flavobacteriales</taxon>
        <taxon>Flavobacteriaceae</taxon>
        <taxon>Tenacibaculum</taxon>
    </lineage>
</organism>
<dbReference type="STRING" id="1635173.WH52_12280"/>
<dbReference type="Pfam" id="PF06580">
    <property type="entry name" value="His_kinase"/>
    <property type="match status" value="1"/>
</dbReference>
<dbReference type="AlphaFoldDB" id="A0A1Y2P9V8"/>
<feature type="transmembrane region" description="Helical" evidence="1">
    <location>
        <begin position="85"/>
        <end position="110"/>
    </location>
</feature>
<dbReference type="PANTHER" id="PTHR34220:SF7">
    <property type="entry name" value="SENSOR HISTIDINE KINASE YPDA"/>
    <property type="match status" value="1"/>
</dbReference>
<dbReference type="RefSeq" id="WP_086031260.1">
    <property type="nucleotide sequence ID" value="NZ_LAPZ01000013.1"/>
</dbReference>
<evidence type="ECO:0000259" key="2">
    <source>
        <dbReference type="Pfam" id="PF06580"/>
    </source>
</evidence>
<dbReference type="PANTHER" id="PTHR34220">
    <property type="entry name" value="SENSOR HISTIDINE KINASE YPDA"/>
    <property type="match status" value="1"/>
</dbReference>
<dbReference type="InterPro" id="IPR036890">
    <property type="entry name" value="HATPase_C_sf"/>
</dbReference>
<sequence>MAILSKYKLEVPKKYVFISALLFSFAVILQVVNAEPEINALVYIRHITLFTAVYLFWALTIDYLCGVVKPFDENKPKFTQFLERFISATILVLLNLIVTNVLYYTILIIFTNFTFAEVYDDFSPYLLKSILIRFLDVIIIGAVLKIIEAYQIVQKQKLKVVSLENKLHLSQLEALRNQLDPHFLFNTLHTLNTLIGYDDKKARSMVVKVTNLLRKILDKREKHLITFEEELEYFTSYLDIEEERFHDRLEVTIDVEDRTLSVMVPTLILQPLIENAFKHGISQIEDKGKISLEVKLQERFLVINLSNSIPKKNHSSVINSTRVGLTNLQSRLQQVYGDDFKFSTKKKNDMFSVTIKINEIQKV</sequence>
<evidence type="ECO:0000313" key="4">
    <source>
        <dbReference type="Proteomes" id="UP000194221"/>
    </source>
</evidence>
<dbReference type="InterPro" id="IPR010559">
    <property type="entry name" value="Sig_transdc_His_kin_internal"/>
</dbReference>
<dbReference type="Gene3D" id="3.30.565.10">
    <property type="entry name" value="Histidine kinase-like ATPase, C-terminal domain"/>
    <property type="match status" value="1"/>
</dbReference>